<dbReference type="InterPro" id="IPR008979">
    <property type="entry name" value="Galactose-bd-like_sf"/>
</dbReference>
<dbReference type="Gene3D" id="2.60.120.260">
    <property type="entry name" value="Galactose-binding domain-like"/>
    <property type="match status" value="2"/>
</dbReference>
<dbReference type="Proteomes" id="UP001172082">
    <property type="component" value="Unassembled WGS sequence"/>
</dbReference>
<dbReference type="InterPro" id="IPR026876">
    <property type="entry name" value="Fn3_assoc_repeat"/>
</dbReference>
<dbReference type="EC" id="3.2.1.51" evidence="2"/>
<dbReference type="Pfam" id="PF01120">
    <property type="entry name" value="Alpha_L_fucos"/>
    <property type="match status" value="1"/>
</dbReference>
<dbReference type="SUPFAM" id="SSF49785">
    <property type="entry name" value="Galactose-binding domain-like"/>
    <property type="match status" value="2"/>
</dbReference>
<protein>
    <recommendedName>
        <fullName evidence="2">alpha-L-fucosidase</fullName>
        <ecNumber evidence="2">3.2.1.51</ecNumber>
    </recommendedName>
</protein>
<comment type="similarity">
    <text evidence="1">Belongs to the glycosyl hydrolase 29 family.</text>
</comment>
<dbReference type="EMBL" id="JAUJEA010000011">
    <property type="protein sequence ID" value="MDN5204355.1"/>
    <property type="molecule type" value="Genomic_DNA"/>
</dbReference>
<organism evidence="7 8">
    <name type="scientific">Splendidivirga corallicola</name>
    <dbReference type="NCBI Taxonomy" id="3051826"/>
    <lineage>
        <taxon>Bacteria</taxon>
        <taxon>Pseudomonadati</taxon>
        <taxon>Bacteroidota</taxon>
        <taxon>Cytophagia</taxon>
        <taxon>Cytophagales</taxon>
        <taxon>Splendidivirgaceae</taxon>
        <taxon>Splendidivirga</taxon>
    </lineage>
</organism>
<evidence type="ECO:0000256" key="3">
    <source>
        <dbReference type="ARBA" id="ARBA00022729"/>
    </source>
</evidence>
<evidence type="ECO:0000256" key="1">
    <source>
        <dbReference type="ARBA" id="ARBA00007951"/>
    </source>
</evidence>
<keyword evidence="4" id="KW-0378">Hydrolase</keyword>
<feature type="domain" description="F5/8 type C" evidence="6">
    <location>
        <begin position="590"/>
        <end position="738"/>
    </location>
</feature>
<dbReference type="InterPro" id="IPR000933">
    <property type="entry name" value="Glyco_hydro_29"/>
</dbReference>
<dbReference type="Pfam" id="PF00754">
    <property type="entry name" value="F5_F8_type_C"/>
    <property type="match status" value="1"/>
</dbReference>
<dbReference type="InterPro" id="IPR000421">
    <property type="entry name" value="FA58C"/>
</dbReference>
<name>A0ABT8KUB4_9BACT</name>
<dbReference type="SMART" id="SM00812">
    <property type="entry name" value="Alpha_L_fucos"/>
    <property type="match status" value="1"/>
</dbReference>
<dbReference type="RefSeq" id="WP_346754379.1">
    <property type="nucleotide sequence ID" value="NZ_JAUJEA010000011.1"/>
</dbReference>
<dbReference type="PANTHER" id="PTHR10030:SF37">
    <property type="entry name" value="ALPHA-L-FUCOSIDASE-RELATED"/>
    <property type="match status" value="1"/>
</dbReference>
<keyword evidence="8" id="KW-1185">Reference proteome</keyword>
<evidence type="ECO:0000259" key="6">
    <source>
        <dbReference type="PROSITE" id="PS50022"/>
    </source>
</evidence>
<sequence>MKKILTMLLWNMFIITTLGQAQNTIKINGDDTAEDIVLKAANVLPTSNQYAHKKLEFLGFIHFGPNTFTRLEWGNGMEDPKVFDLKNLDTDQWCRAMKDAGIRMVILTVKHHDGFVLWQSRYTKHGIMSTPFQEGKGDVLKDLSASCQKYGLKLGVYLSPADLYQIENSEGLYGNLSKYTERIIPRPVEGRPFENKTTFKFKVDDYNEYFLNQLFELLTEYGPIHEVWFDGAHPKRKGGQKYHYLAWKKLIRTLAPEAVIFGKEDVRWCGNEEGRTRKSEWDIIPFENDPNQMTHFPDLHGELGSREKLKNANYLHYLSTETNTSIREGWFYRDDHTQQVRSADDVFDIYERSVGGNSTFLLNIPPNRDGRFSEEDVMVLREVGQRIQETYGTDLLEGAQGNKEILDKNENSYVLVEEGKSSYIFTLSSPITANRFVLQEAIATESQRIEKHTLDAWVDGEWHQVSEGTTVGYKKILRFSPVTSTKFRIRILKARSKPSLSKVSAHYYRPRPSRLTINRSLEGLLTIETQKDEFNWKPHGEDIHKNLSSDFKIRYTTNGEEPNEDSQIYLKPFFHPSGEIKARAYDNGEAGSITTAIFGIIKKDWAITTNSNGEEKGESSYAIDGDPTTYWSSSSKMADSPTITVDLQESVDLTGFIYTPPTDYKEGLIEKGVIKVSQNGKKWKEVQTFELGNLINDPTPRIVKFDKTVETKYVQITSLRGAGGSTSATIAEIDFLTDH</sequence>
<evidence type="ECO:0000256" key="4">
    <source>
        <dbReference type="ARBA" id="ARBA00022801"/>
    </source>
</evidence>
<dbReference type="InterPro" id="IPR017853">
    <property type="entry name" value="GH"/>
</dbReference>
<dbReference type="Pfam" id="PF13287">
    <property type="entry name" value="Fn3_assoc"/>
    <property type="match status" value="1"/>
</dbReference>
<evidence type="ECO:0000313" key="7">
    <source>
        <dbReference type="EMBL" id="MDN5204355.1"/>
    </source>
</evidence>
<dbReference type="PANTHER" id="PTHR10030">
    <property type="entry name" value="ALPHA-L-FUCOSIDASE"/>
    <property type="match status" value="1"/>
</dbReference>
<dbReference type="PROSITE" id="PS50022">
    <property type="entry name" value="FA58C_3"/>
    <property type="match status" value="1"/>
</dbReference>
<keyword evidence="3" id="KW-0732">Signal</keyword>
<evidence type="ECO:0000256" key="5">
    <source>
        <dbReference type="ARBA" id="ARBA00023295"/>
    </source>
</evidence>
<keyword evidence="5" id="KW-0326">Glycosidase</keyword>
<proteinExistence type="inferred from homology"/>
<reference evidence="7" key="1">
    <citation type="submission" date="2023-06" db="EMBL/GenBank/DDBJ databases">
        <title>Genomic of Parafulvivirga corallium.</title>
        <authorList>
            <person name="Wang G."/>
        </authorList>
    </citation>
    <scope>NUCLEOTIDE SEQUENCE</scope>
    <source>
        <strain evidence="7">BMA10</strain>
    </source>
</reference>
<accession>A0ABT8KUB4</accession>
<evidence type="ECO:0000313" key="8">
    <source>
        <dbReference type="Proteomes" id="UP001172082"/>
    </source>
</evidence>
<comment type="caution">
    <text evidence="7">The sequence shown here is derived from an EMBL/GenBank/DDBJ whole genome shotgun (WGS) entry which is preliminary data.</text>
</comment>
<dbReference type="InterPro" id="IPR057739">
    <property type="entry name" value="Glyco_hydro_29_N"/>
</dbReference>
<evidence type="ECO:0000256" key="2">
    <source>
        <dbReference type="ARBA" id="ARBA00012662"/>
    </source>
</evidence>
<dbReference type="Gene3D" id="3.20.20.80">
    <property type="entry name" value="Glycosidases"/>
    <property type="match status" value="1"/>
</dbReference>
<gene>
    <name evidence="7" type="ORF">QQ008_23385</name>
</gene>
<dbReference type="SUPFAM" id="SSF51445">
    <property type="entry name" value="(Trans)glycosidases"/>
    <property type="match status" value="1"/>
</dbReference>